<dbReference type="Gene3D" id="3.40.190.10">
    <property type="entry name" value="Periplasmic binding protein-like II"/>
    <property type="match status" value="2"/>
</dbReference>
<dbReference type="AlphaFoldDB" id="A0NTQ9"/>
<dbReference type="eggNOG" id="COG0834">
    <property type="taxonomic scope" value="Bacteria"/>
</dbReference>
<evidence type="ECO:0000259" key="2">
    <source>
        <dbReference type="Pfam" id="PF00497"/>
    </source>
</evidence>
<name>A0NTQ9_ROSAI</name>
<sequence length="264" mass="29507">MATGAANADQSAKCALSEDIVIAVEDSFFPYAGLYQEELRGFAVDLVNAAFSAEGCSVTLNVMPYNRCVREVTQGRQLGCFNTTGSDENRRNYIFHQTPLFYGKVLIYSHPENTTEFHPDFFKNKTFSVVRGYTYTDAFDADETIMKVEVDSDLQTLALTAKGRTDYAVVYEKVAAFHISNSQNFISPPPVAIHELARLGLFVSFSKNTPERSQSVAALLDRGLNAIREDGTYHRIEATWDEWLQHGLKDGQPAPHWKSGQNAR</sequence>
<dbReference type="PANTHER" id="PTHR35936:SF6">
    <property type="entry name" value="AMINO ACID ABC TRANSPORTER SUBSTRATE-BINDING PAAT FAMILY PROTEIN"/>
    <property type="match status" value="1"/>
</dbReference>
<evidence type="ECO:0000313" key="4">
    <source>
        <dbReference type="Proteomes" id="UP000004848"/>
    </source>
</evidence>
<dbReference type="InterPro" id="IPR001638">
    <property type="entry name" value="Solute-binding_3/MltF_N"/>
</dbReference>
<gene>
    <name evidence="3" type="ORF">SIAM614_11858</name>
</gene>
<dbReference type="PANTHER" id="PTHR35936">
    <property type="entry name" value="MEMBRANE-BOUND LYTIC MUREIN TRANSGLYCOSYLASE F"/>
    <property type="match status" value="1"/>
</dbReference>
<feature type="domain" description="Solute-binding protein family 3/N-terminal" evidence="2">
    <location>
        <begin position="20"/>
        <end position="240"/>
    </location>
</feature>
<dbReference type="Proteomes" id="UP000004848">
    <property type="component" value="Unassembled WGS sequence"/>
</dbReference>
<organism evidence="3 4">
    <name type="scientific">Roseibium aggregatum (strain ATCC 25650 / DSM 13394 / JCM 20685 / NBRC 16684 / NCIMB 2208 / IAM 12614 / B1)</name>
    <name type="common">Stappia aggregata</name>
    <dbReference type="NCBI Taxonomy" id="384765"/>
    <lineage>
        <taxon>Bacteria</taxon>
        <taxon>Pseudomonadati</taxon>
        <taxon>Pseudomonadota</taxon>
        <taxon>Alphaproteobacteria</taxon>
        <taxon>Hyphomicrobiales</taxon>
        <taxon>Stappiaceae</taxon>
        <taxon>Roseibium</taxon>
    </lineage>
</organism>
<proteinExistence type="predicted"/>
<comment type="caution">
    <text evidence="3">The sequence shown here is derived from an EMBL/GenBank/DDBJ whole genome shotgun (WGS) entry which is preliminary data.</text>
</comment>
<dbReference type="EMBL" id="AAUW01000008">
    <property type="protein sequence ID" value="EAV43818.1"/>
    <property type="molecule type" value="Genomic_DNA"/>
</dbReference>
<dbReference type="SUPFAM" id="SSF53850">
    <property type="entry name" value="Periplasmic binding protein-like II"/>
    <property type="match status" value="1"/>
</dbReference>
<evidence type="ECO:0000256" key="1">
    <source>
        <dbReference type="ARBA" id="ARBA00022729"/>
    </source>
</evidence>
<reference evidence="3 4" key="1">
    <citation type="submission" date="2006-05" db="EMBL/GenBank/DDBJ databases">
        <authorList>
            <person name="King G."/>
            <person name="Ferriera S."/>
            <person name="Johnson J."/>
            <person name="Kravitz S."/>
            <person name="Beeson K."/>
            <person name="Sutton G."/>
            <person name="Rogers Y.-H."/>
            <person name="Friedman R."/>
            <person name="Frazier M."/>
            <person name="Venter J.C."/>
        </authorList>
    </citation>
    <scope>NUCLEOTIDE SEQUENCE [LARGE SCALE GENOMIC DNA]</scope>
    <source>
        <strain evidence="4">ATCC 25650 / DSM 13394 / JCM 20685 / NBRC 16684 / NCIMB 2208 / IAM 12614 / B1</strain>
    </source>
</reference>
<accession>A0NTQ9</accession>
<evidence type="ECO:0000313" key="3">
    <source>
        <dbReference type="EMBL" id="EAV43818.1"/>
    </source>
</evidence>
<keyword evidence="1" id="KW-0732">Signal</keyword>
<protein>
    <submittedName>
        <fullName evidence="3">Amino acid ABC transporter, periplasmic amino acid-binding protein</fullName>
    </submittedName>
</protein>
<dbReference type="Pfam" id="PF00497">
    <property type="entry name" value="SBP_bac_3"/>
    <property type="match status" value="1"/>
</dbReference>